<organism evidence="1 2">
    <name type="scientific">Candidatus Thiodiazotropha endolucinida</name>
    <dbReference type="NCBI Taxonomy" id="1655433"/>
    <lineage>
        <taxon>Bacteria</taxon>
        <taxon>Pseudomonadati</taxon>
        <taxon>Pseudomonadota</taxon>
        <taxon>Gammaproteobacteria</taxon>
        <taxon>Chromatiales</taxon>
        <taxon>Sedimenticolaceae</taxon>
        <taxon>Candidatus Thiodiazotropha</taxon>
    </lineage>
</organism>
<dbReference type="PANTHER" id="PTHR36452">
    <property type="entry name" value="CHROMOSOME 12, WHOLE GENOME SHOTGUN SEQUENCE"/>
    <property type="match status" value="1"/>
</dbReference>
<gene>
    <name evidence="1" type="ORF">CODIS_28040</name>
</gene>
<dbReference type="InterPro" id="IPR015996">
    <property type="entry name" value="UCP028451"/>
</dbReference>
<evidence type="ECO:0000313" key="2">
    <source>
        <dbReference type="Proteomes" id="UP000094769"/>
    </source>
</evidence>
<dbReference type="PANTHER" id="PTHR36452:SF1">
    <property type="entry name" value="DUF2461 DOMAIN-CONTAINING PROTEIN"/>
    <property type="match status" value="1"/>
</dbReference>
<dbReference type="PIRSF" id="PIRSF028451">
    <property type="entry name" value="UCP028451"/>
    <property type="match status" value="1"/>
</dbReference>
<dbReference type="InterPro" id="IPR012808">
    <property type="entry name" value="CHP02453"/>
</dbReference>
<dbReference type="Proteomes" id="UP000094769">
    <property type="component" value="Unassembled WGS sequence"/>
</dbReference>
<dbReference type="EMBL" id="MARB01000015">
    <property type="protein sequence ID" value="ODJ87055.1"/>
    <property type="molecule type" value="Genomic_DNA"/>
</dbReference>
<dbReference type="RefSeq" id="WP_069126071.1">
    <property type="nucleotide sequence ID" value="NZ_MARB01000015.1"/>
</dbReference>
<name>A0A7Z1AEI6_9GAMM</name>
<sequence>MNRFKGFPPQTLPFLEALAQNNNRAWFADNKQQYESAVREPALAFIEEMAPKLNGISNQFRAIAKKTGGSLMRVYRDTRFSKDKTPYKTNIGIQFRHSLGKDVHAPGFYLHIEPGNCFLGAGIWHPDPKTLGKIRNFITDNPAAWQAALREKPFSKHFQLEGDTLIRPPRGYPADHPLIEDLKRKDFIALKAFDGNEIDKPSFCNFVTRGFKQTDALMRYLCAAVEVNY</sequence>
<evidence type="ECO:0000313" key="1">
    <source>
        <dbReference type="EMBL" id="ODJ87055.1"/>
    </source>
</evidence>
<proteinExistence type="predicted"/>
<accession>A0A7Z1AEI6</accession>
<comment type="caution">
    <text evidence="1">The sequence shown here is derived from an EMBL/GenBank/DDBJ whole genome shotgun (WGS) entry which is preliminary data.</text>
</comment>
<dbReference type="NCBIfam" id="TIGR02453">
    <property type="entry name" value="TIGR02453 family protein"/>
    <property type="match status" value="1"/>
</dbReference>
<evidence type="ECO:0008006" key="3">
    <source>
        <dbReference type="Google" id="ProtNLM"/>
    </source>
</evidence>
<dbReference type="OrthoDB" id="9794241at2"/>
<reference evidence="1 2" key="1">
    <citation type="submission" date="2016-06" db="EMBL/GenBank/DDBJ databases">
        <title>Genome sequence of endosymbiont of Candidatus Endolucinida thiodiazotropha.</title>
        <authorList>
            <person name="Poehlein A."/>
            <person name="Koenig S."/>
            <person name="Heiden S.E."/>
            <person name="Thuermer A."/>
            <person name="Voget S."/>
            <person name="Daniel R."/>
            <person name="Markert S."/>
            <person name="Gros O."/>
            <person name="Schweder T."/>
        </authorList>
    </citation>
    <scope>NUCLEOTIDE SEQUENCE [LARGE SCALE GENOMIC DNA]</scope>
    <source>
        <strain evidence="1 2">COS</strain>
    </source>
</reference>
<dbReference type="AlphaFoldDB" id="A0A7Z1AEI6"/>
<dbReference type="Pfam" id="PF09365">
    <property type="entry name" value="DUF2461"/>
    <property type="match status" value="1"/>
</dbReference>
<keyword evidence="2" id="KW-1185">Reference proteome</keyword>
<protein>
    <recommendedName>
        <fullName evidence="3">TIGR02453 family protein</fullName>
    </recommendedName>
</protein>